<feature type="transmembrane region" description="Helical" evidence="1">
    <location>
        <begin position="496"/>
        <end position="515"/>
    </location>
</feature>
<proteinExistence type="predicted"/>
<comment type="caution">
    <text evidence="2">The sequence shown here is derived from an EMBL/GenBank/DDBJ whole genome shotgun (WGS) entry which is preliminary data.</text>
</comment>
<dbReference type="SUPFAM" id="SSF69304">
    <property type="entry name" value="Tricorn protease N-terminal domain"/>
    <property type="match status" value="1"/>
</dbReference>
<evidence type="ECO:0000313" key="3">
    <source>
        <dbReference type="Proteomes" id="UP000799092"/>
    </source>
</evidence>
<dbReference type="AlphaFoldDB" id="A0A6A8DGE6"/>
<dbReference type="EMBL" id="WJNG01000018">
    <property type="protein sequence ID" value="MRH44724.1"/>
    <property type="molecule type" value="Genomic_DNA"/>
</dbReference>
<dbReference type="RefSeq" id="WP_153738332.1">
    <property type="nucleotide sequence ID" value="NZ_WJNG01000018.1"/>
</dbReference>
<feature type="transmembrane region" description="Helical" evidence="1">
    <location>
        <begin position="427"/>
        <end position="447"/>
    </location>
</feature>
<name>A0A6A8DGE6_9BACI</name>
<feature type="transmembrane region" description="Helical" evidence="1">
    <location>
        <begin position="7"/>
        <end position="25"/>
    </location>
</feature>
<sequence length="516" mass="59193">MNIKQRFYWLIPAIGILIAIGLLFYQNLSNVAEAPEENWSKALPIGETSINKYPYVTKTDELTTEIVEFDSETLVKRTYGDKYTIIDEEEFPDIPFNKWTKVFAYNNELFYFQYKTIYDGVTGKKITEADSFHPLKDYLVYVKGNTVFELDPQTKKSNSIYNFDTTIDELVASQTEGGIVFLTYTKKQEDLNVSVYEYSNDSTTNIHQQSFSVSHNERIQDASVAYEGNRLAFLFRTERKGAGGTAPVNTLYLFDNNRPTLNQITFNDPKGSARLNNVSDISLAFHNQKIKILFSANGKSKTKYNAMTAFNIYEAIEQDGSFEVFRRSNTSSFSAKPQWINNNTVTWIDLKGASNKILLSSSDEELIEQTRTPSNTDLVVALGKTIGMLSVAFLAILLSSIWFIWPLILLIIIYLSRRNLLDRDPNWVYYVGLVSYALAVILFKHRFFIDTIYMKAPEYLTFQYSDWLSITVFGIIAHFCATYGAIHNEWNVPVKLVYFMGVHIVLLAFFFGPYFL</sequence>
<evidence type="ECO:0000256" key="1">
    <source>
        <dbReference type="SAM" id="Phobius"/>
    </source>
</evidence>
<keyword evidence="1" id="KW-0812">Transmembrane</keyword>
<evidence type="ECO:0000313" key="2">
    <source>
        <dbReference type="EMBL" id="MRH44724.1"/>
    </source>
</evidence>
<dbReference type="Proteomes" id="UP000799092">
    <property type="component" value="Unassembled WGS sequence"/>
</dbReference>
<reference evidence="2" key="1">
    <citation type="submission" date="2019-11" db="EMBL/GenBank/DDBJ databases">
        <authorList>
            <person name="Li J."/>
        </authorList>
    </citation>
    <scope>NUCLEOTIDE SEQUENCE</scope>
    <source>
        <strain evidence="2">B6B</strain>
    </source>
</reference>
<feature type="transmembrane region" description="Helical" evidence="1">
    <location>
        <begin position="391"/>
        <end position="415"/>
    </location>
</feature>
<accession>A0A6A8DGE6</accession>
<feature type="transmembrane region" description="Helical" evidence="1">
    <location>
        <begin position="467"/>
        <end position="484"/>
    </location>
</feature>
<keyword evidence="1" id="KW-0472">Membrane</keyword>
<organism evidence="2 3">
    <name type="scientific">Aquibacillus halophilus</name>
    <dbReference type="NCBI Taxonomy" id="930132"/>
    <lineage>
        <taxon>Bacteria</taxon>
        <taxon>Bacillati</taxon>
        <taxon>Bacillota</taxon>
        <taxon>Bacilli</taxon>
        <taxon>Bacillales</taxon>
        <taxon>Bacillaceae</taxon>
        <taxon>Aquibacillus</taxon>
    </lineage>
</organism>
<keyword evidence="1" id="KW-1133">Transmembrane helix</keyword>
<keyword evidence="3" id="KW-1185">Reference proteome</keyword>
<protein>
    <submittedName>
        <fullName evidence="2">Uncharacterized protein</fullName>
    </submittedName>
</protein>
<gene>
    <name evidence="2" type="ORF">GH741_18920</name>
</gene>
<dbReference type="OrthoDB" id="2444734at2"/>